<organism evidence="1">
    <name type="scientific">Arion vulgaris</name>
    <dbReference type="NCBI Taxonomy" id="1028688"/>
    <lineage>
        <taxon>Eukaryota</taxon>
        <taxon>Metazoa</taxon>
        <taxon>Spiralia</taxon>
        <taxon>Lophotrochozoa</taxon>
        <taxon>Mollusca</taxon>
        <taxon>Gastropoda</taxon>
        <taxon>Heterobranchia</taxon>
        <taxon>Euthyneura</taxon>
        <taxon>Panpulmonata</taxon>
        <taxon>Eupulmonata</taxon>
        <taxon>Stylommatophora</taxon>
        <taxon>Helicina</taxon>
        <taxon>Arionoidea</taxon>
        <taxon>Arionidae</taxon>
        <taxon>Arion</taxon>
    </lineage>
</organism>
<protein>
    <submittedName>
        <fullName evidence="1">Uncharacterized protein</fullName>
    </submittedName>
</protein>
<proteinExistence type="predicted"/>
<feature type="non-terminal residue" evidence="1">
    <location>
        <position position="68"/>
    </location>
</feature>
<dbReference type="AlphaFoldDB" id="A0A0B6YGL4"/>
<accession>A0A0B6YGL4</accession>
<sequence>NQHTRKIVSPSWSRTLELALHMITSKACYLLGYLHPDIILSMNTILLISDTQVQLLLISDTQVQLLLF</sequence>
<dbReference type="EMBL" id="HACG01008444">
    <property type="protein sequence ID" value="CEK55309.1"/>
    <property type="molecule type" value="Transcribed_RNA"/>
</dbReference>
<evidence type="ECO:0000313" key="1">
    <source>
        <dbReference type="EMBL" id="CEK55309.1"/>
    </source>
</evidence>
<gene>
    <name evidence="1" type="primary">ORF24892</name>
</gene>
<name>A0A0B6YGL4_9EUPU</name>
<feature type="non-terminal residue" evidence="1">
    <location>
        <position position="1"/>
    </location>
</feature>
<reference evidence="1" key="1">
    <citation type="submission" date="2014-12" db="EMBL/GenBank/DDBJ databases">
        <title>Insight into the proteome of Arion vulgaris.</title>
        <authorList>
            <person name="Aradska J."/>
            <person name="Bulat T."/>
            <person name="Smidak R."/>
            <person name="Sarate P."/>
            <person name="Gangsoo J."/>
            <person name="Sialana F."/>
            <person name="Bilban M."/>
            <person name="Lubec G."/>
        </authorList>
    </citation>
    <scope>NUCLEOTIDE SEQUENCE</scope>
    <source>
        <tissue evidence="1">Skin</tissue>
    </source>
</reference>